<gene>
    <name evidence="2" type="ORF">FB460_2195</name>
</gene>
<dbReference type="SUPFAM" id="SSF56112">
    <property type="entry name" value="Protein kinase-like (PK-like)"/>
    <property type="match status" value="1"/>
</dbReference>
<dbReference type="Proteomes" id="UP000316196">
    <property type="component" value="Unassembled WGS sequence"/>
</dbReference>
<evidence type="ECO:0000259" key="1">
    <source>
        <dbReference type="Pfam" id="PF01636"/>
    </source>
</evidence>
<dbReference type="InterPro" id="IPR011009">
    <property type="entry name" value="Kinase-like_dom_sf"/>
</dbReference>
<dbReference type="Gene3D" id="3.90.1200.10">
    <property type="match status" value="1"/>
</dbReference>
<reference evidence="2 3" key="1">
    <citation type="submission" date="2019-06" db="EMBL/GenBank/DDBJ databases">
        <title>Sequencing the genomes of 1000 actinobacteria strains.</title>
        <authorList>
            <person name="Klenk H.-P."/>
        </authorList>
    </citation>
    <scope>NUCLEOTIDE SEQUENCE [LARGE SCALE GENOMIC DNA]</scope>
    <source>
        <strain evidence="2 3">DSM 8251</strain>
    </source>
</reference>
<keyword evidence="3" id="KW-1185">Reference proteome</keyword>
<organism evidence="2 3">
    <name type="scientific">Propioniferax innocua</name>
    <dbReference type="NCBI Taxonomy" id="1753"/>
    <lineage>
        <taxon>Bacteria</taxon>
        <taxon>Bacillati</taxon>
        <taxon>Actinomycetota</taxon>
        <taxon>Actinomycetes</taxon>
        <taxon>Propionibacteriales</taxon>
        <taxon>Propionibacteriaceae</taxon>
        <taxon>Propioniferax</taxon>
    </lineage>
</organism>
<protein>
    <submittedName>
        <fullName evidence="2">Aminoglycoside phosphotransferase (APT) family kinase protein</fullName>
    </submittedName>
</protein>
<dbReference type="InterPro" id="IPR002575">
    <property type="entry name" value="Aminoglycoside_PTrfase"/>
</dbReference>
<sequence length="269" mass="29208">MRPVVVDDGRDTRVALSGGWLWRGPRHRRAEERLRAEAGLLAWVAPQVPLAVPLPELFSAEPLRFRHRPIMGGPWTPGADDAAEGESFGAFLKALHALPVDEAVAAGARDAEEISGEQQRLRERCSTEVVPRLPRSAQAPALAVLMRQIGVGDIDATFVHADVRAEHLLRGEEGLTGVIDWLDAGIGDPAMDLAWPLYGATPQFAEGFRAAYGVPSGLEARAKDHHLLRGMLGVLRALDRTDVAAAEEMSARLERILSDVESIHGGRRL</sequence>
<comment type="caution">
    <text evidence="2">The sequence shown here is derived from an EMBL/GenBank/DDBJ whole genome shotgun (WGS) entry which is preliminary data.</text>
</comment>
<proteinExistence type="predicted"/>
<accession>A0A542ZDB3</accession>
<dbReference type="EMBL" id="VFOR01000002">
    <property type="protein sequence ID" value="TQL58334.1"/>
    <property type="molecule type" value="Genomic_DNA"/>
</dbReference>
<dbReference type="AlphaFoldDB" id="A0A542ZDB3"/>
<dbReference type="Gene3D" id="3.30.200.20">
    <property type="entry name" value="Phosphorylase Kinase, domain 1"/>
    <property type="match status" value="1"/>
</dbReference>
<keyword evidence="2" id="KW-0418">Kinase</keyword>
<feature type="domain" description="Aminoglycoside phosphotransferase" evidence="1">
    <location>
        <begin position="19"/>
        <end position="219"/>
    </location>
</feature>
<dbReference type="GO" id="GO:0016301">
    <property type="term" value="F:kinase activity"/>
    <property type="evidence" value="ECO:0007669"/>
    <property type="project" value="UniProtKB-KW"/>
</dbReference>
<dbReference type="RefSeq" id="WP_142094136.1">
    <property type="nucleotide sequence ID" value="NZ_BAAAMD010000002.1"/>
</dbReference>
<evidence type="ECO:0000313" key="3">
    <source>
        <dbReference type="Proteomes" id="UP000316196"/>
    </source>
</evidence>
<dbReference type="OrthoDB" id="9797603at2"/>
<evidence type="ECO:0000313" key="2">
    <source>
        <dbReference type="EMBL" id="TQL58334.1"/>
    </source>
</evidence>
<dbReference type="Pfam" id="PF01636">
    <property type="entry name" value="APH"/>
    <property type="match status" value="1"/>
</dbReference>
<name>A0A542ZDB3_9ACTN</name>
<keyword evidence="2" id="KW-0808">Transferase</keyword>